<sequence length="387" mass="44293">MPKNHPRCPVCSSKMKRNGTTSKGTTRWRCTTCGASSTKTRPDRAYAANFNVFIDHVTGKLSMTECAKQHGVSRWTLNRRFDTFWHIQIPDHLDRYRIHDQIFIDGTHTGAGLRLIACTDTHVINWVWVKSESTKAYRKLLEPLQAPLVVVLDGGKGAYSAIKQCWPSTRIQRCLVHAQRVVRQYVTSRPRTDAGRAIYKLALKLTNINTVKEAAEWTARLQEFHSVYRTYMNQKTRNPDTGAMTFTHDRVRKAYNSLANLERNKWLFGYLQPPPEGLATTKWASTTNRLEGGFNSPLKDVAKLHRGRSGEHQRLMLDWWLYLRTQAHENPADIARRANWGRDALAKVNTTPQQNTGNQETGRPALYDNAIGDEYSHNLGIQKGWIH</sequence>
<dbReference type="Proteomes" id="UP000250197">
    <property type="component" value="Chromosome"/>
</dbReference>
<evidence type="ECO:0000256" key="4">
    <source>
        <dbReference type="ARBA" id="ARBA00023125"/>
    </source>
</evidence>
<organism evidence="6 7">
    <name type="scientific">Corynebacterium striatum</name>
    <dbReference type="NCBI Taxonomy" id="43770"/>
    <lineage>
        <taxon>Bacteria</taxon>
        <taxon>Bacillati</taxon>
        <taxon>Actinomycetota</taxon>
        <taxon>Actinomycetes</taxon>
        <taxon>Mycobacteriales</taxon>
        <taxon>Corynebacteriaceae</taxon>
        <taxon>Corynebacterium</taxon>
    </lineage>
</organism>
<dbReference type="InterPro" id="IPR001207">
    <property type="entry name" value="Transposase_mutator"/>
</dbReference>
<gene>
    <name evidence="6" type="ORF">CBE89_01790</name>
</gene>
<dbReference type="InterPro" id="IPR048004">
    <property type="entry name" value="IS1249_transpos"/>
</dbReference>
<evidence type="ECO:0000256" key="3">
    <source>
        <dbReference type="ARBA" id="ARBA00022578"/>
    </source>
</evidence>
<evidence type="ECO:0000313" key="6">
    <source>
        <dbReference type="EMBL" id="ART20373.1"/>
    </source>
</evidence>
<dbReference type="AlphaFoldDB" id="A0A2Z2IX27"/>
<evidence type="ECO:0000256" key="2">
    <source>
        <dbReference type="ARBA" id="ARBA00010961"/>
    </source>
</evidence>
<evidence type="ECO:0000313" key="7">
    <source>
        <dbReference type="Proteomes" id="UP000250197"/>
    </source>
</evidence>
<dbReference type="NCBIfam" id="NF033544">
    <property type="entry name" value="transpos_IS1249"/>
    <property type="match status" value="1"/>
</dbReference>
<dbReference type="GO" id="GO:0006313">
    <property type="term" value="P:DNA transposition"/>
    <property type="evidence" value="ECO:0007669"/>
    <property type="project" value="InterPro"/>
</dbReference>
<proteinExistence type="inferred from homology"/>
<accession>A0A2Z2IX27</accession>
<protein>
    <submittedName>
        <fullName evidence="6">IS256 family transposase</fullName>
    </submittedName>
</protein>
<evidence type="ECO:0000256" key="1">
    <source>
        <dbReference type="ARBA" id="ARBA00002190"/>
    </source>
</evidence>
<dbReference type="Pfam" id="PF00872">
    <property type="entry name" value="Transposase_mut"/>
    <property type="match status" value="1"/>
</dbReference>
<dbReference type="EMBL" id="CP021252">
    <property type="protein sequence ID" value="ART20373.1"/>
    <property type="molecule type" value="Genomic_DNA"/>
</dbReference>
<evidence type="ECO:0000256" key="5">
    <source>
        <dbReference type="ARBA" id="ARBA00023172"/>
    </source>
</evidence>
<dbReference type="GO" id="GO:0003677">
    <property type="term" value="F:DNA binding"/>
    <property type="evidence" value="ECO:0007669"/>
    <property type="project" value="UniProtKB-KW"/>
</dbReference>
<comment type="similarity">
    <text evidence="2">Belongs to the transposase mutator family.</text>
</comment>
<dbReference type="RefSeq" id="WP_086890554.1">
    <property type="nucleotide sequence ID" value="NZ_CP021252.1"/>
</dbReference>
<comment type="function">
    <text evidence="1">Required for the transposition of the insertion element.</text>
</comment>
<keyword evidence="5" id="KW-0233">DNA recombination</keyword>
<reference evidence="6 7" key="1">
    <citation type="submission" date="2017-05" db="EMBL/GenBank/DDBJ databases">
        <title>Complete genome sequence of Corynebacterium striatum KC-Na-1 isolated from Neophocaena asiaeorientalis in Korea.</title>
        <authorList>
            <person name="Kim J.H."/>
            <person name="Lee K."/>
        </authorList>
    </citation>
    <scope>NUCLEOTIDE SEQUENCE [LARGE SCALE GENOMIC DNA]</scope>
    <source>
        <strain evidence="6 7">KC-Na-01</strain>
    </source>
</reference>
<keyword evidence="4" id="KW-0238">DNA-binding</keyword>
<name>A0A2Z2IX27_CORST</name>
<keyword evidence="3" id="KW-0815">Transposition</keyword>
<dbReference type="GO" id="GO:0004803">
    <property type="term" value="F:transposase activity"/>
    <property type="evidence" value="ECO:0007669"/>
    <property type="project" value="InterPro"/>
</dbReference>
<dbReference type="KEGG" id="cstr:CBE89_01790"/>